<feature type="transmembrane region" description="Helical" evidence="1">
    <location>
        <begin position="69"/>
        <end position="87"/>
    </location>
</feature>
<feature type="transmembrane region" description="Helical" evidence="1">
    <location>
        <begin position="181"/>
        <end position="205"/>
    </location>
</feature>
<dbReference type="GO" id="GO:0008237">
    <property type="term" value="F:metallopeptidase activity"/>
    <property type="evidence" value="ECO:0007669"/>
    <property type="project" value="UniProtKB-KW"/>
</dbReference>
<dbReference type="EMBL" id="WIXK01000005">
    <property type="protein sequence ID" value="MQY43307.1"/>
    <property type="molecule type" value="Genomic_DNA"/>
</dbReference>
<dbReference type="AlphaFoldDB" id="A0A844AU11"/>
<proteinExistence type="predicted"/>
<sequence>MSVKQRLWLEFGLFYMMSPLLIAVFLPPTQMFPALFAFTGLGLLLLALTPRFHWRRLLDGARNWHWREFLGFTLICILGFTFIIQLLRPEAAFLLVKERPELLGIIWLFYPLVSALPQELLFRVLFFRRYRAILPSGEQANLLNAFVFSFAHLMYWSWVVAVITFIGSFVFSHAYRTRGSFLYAVLLHAIAGNLLFTVGMGAYFYSGNVVRPF</sequence>
<feature type="transmembrane region" description="Helical" evidence="1">
    <location>
        <begin position="107"/>
        <end position="126"/>
    </location>
</feature>
<keyword evidence="4" id="KW-1185">Reference proteome</keyword>
<feature type="transmembrane region" description="Helical" evidence="1">
    <location>
        <begin position="31"/>
        <end position="48"/>
    </location>
</feature>
<dbReference type="GO" id="GO:0080120">
    <property type="term" value="P:CAAX-box protein maturation"/>
    <property type="evidence" value="ECO:0007669"/>
    <property type="project" value="UniProtKB-ARBA"/>
</dbReference>
<keyword evidence="3" id="KW-0645">Protease</keyword>
<dbReference type="Pfam" id="PF02517">
    <property type="entry name" value="Rce1-like"/>
    <property type="match status" value="1"/>
</dbReference>
<gene>
    <name evidence="3" type="ORF">GG681_11700</name>
</gene>
<reference evidence="3 4" key="1">
    <citation type="submission" date="2019-10" db="EMBL/GenBank/DDBJ databases">
        <title>Epibacterium sp. nov., isolated from seawater.</title>
        <authorList>
            <person name="Zhang X."/>
            <person name="Li N."/>
        </authorList>
    </citation>
    <scope>NUCLEOTIDE SEQUENCE [LARGE SCALE GENOMIC DNA]</scope>
    <source>
        <strain evidence="3 4">SM1969</strain>
    </source>
</reference>
<evidence type="ECO:0000256" key="1">
    <source>
        <dbReference type="SAM" id="Phobius"/>
    </source>
</evidence>
<feature type="transmembrane region" description="Helical" evidence="1">
    <location>
        <begin position="146"/>
        <end position="175"/>
    </location>
</feature>
<keyword evidence="1" id="KW-1133">Transmembrane helix</keyword>
<evidence type="ECO:0000259" key="2">
    <source>
        <dbReference type="Pfam" id="PF02517"/>
    </source>
</evidence>
<accession>A0A844AU11</accession>
<dbReference type="Proteomes" id="UP000436694">
    <property type="component" value="Unassembled WGS sequence"/>
</dbReference>
<dbReference type="GO" id="GO:0006508">
    <property type="term" value="P:proteolysis"/>
    <property type="evidence" value="ECO:0007669"/>
    <property type="project" value="UniProtKB-KW"/>
</dbReference>
<name>A0A844AU11_9RHOB</name>
<keyword evidence="1" id="KW-0472">Membrane</keyword>
<organism evidence="3 4">
    <name type="scientific">Tritonibacter aquimaris</name>
    <dbReference type="NCBI Taxonomy" id="2663379"/>
    <lineage>
        <taxon>Bacteria</taxon>
        <taxon>Pseudomonadati</taxon>
        <taxon>Pseudomonadota</taxon>
        <taxon>Alphaproteobacteria</taxon>
        <taxon>Rhodobacterales</taxon>
        <taxon>Paracoccaceae</taxon>
        <taxon>Tritonibacter</taxon>
    </lineage>
</organism>
<protein>
    <submittedName>
        <fullName evidence="3">CPBP family intramembrane metalloprotease</fullName>
    </submittedName>
</protein>
<evidence type="ECO:0000313" key="4">
    <source>
        <dbReference type="Proteomes" id="UP000436694"/>
    </source>
</evidence>
<feature type="domain" description="CAAX prenyl protease 2/Lysostaphin resistance protein A-like" evidence="2">
    <location>
        <begin position="105"/>
        <end position="190"/>
    </location>
</feature>
<keyword evidence="3" id="KW-0378">Hydrolase</keyword>
<dbReference type="InterPro" id="IPR003675">
    <property type="entry name" value="Rce1/LyrA-like_dom"/>
</dbReference>
<feature type="transmembrane region" description="Helical" evidence="1">
    <location>
        <begin position="7"/>
        <end position="25"/>
    </location>
</feature>
<dbReference type="GO" id="GO:0004175">
    <property type="term" value="F:endopeptidase activity"/>
    <property type="evidence" value="ECO:0007669"/>
    <property type="project" value="UniProtKB-ARBA"/>
</dbReference>
<dbReference type="RefSeq" id="WP_153548187.1">
    <property type="nucleotide sequence ID" value="NZ_WIXK01000005.1"/>
</dbReference>
<evidence type="ECO:0000313" key="3">
    <source>
        <dbReference type="EMBL" id="MQY43307.1"/>
    </source>
</evidence>
<keyword evidence="3" id="KW-0482">Metalloprotease</keyword>
<comment type="caution">
    <text evidence="3">The sequence shown here is derived from an EMBL/GenBank/DDBJ whole genome shotgun (WGS) entry which is preliminary data.</text>
</comment>
<keyword evidence="1" id="KW-0812">Transmembrane</keyword>